<name>A0A376DDR9_9GAMM</name>
<gene>
    <name evidence="4" type="primary">pliG</name>
    <name evidence="3" type="ORF">A9798_07195</name>
    <name evidence="4" type="ORF">NCTC12121_01512</name>
</gene>
<reference evidence="4 6" key="2">
    <citation type="submission" date="2018-06" db="EMBL/GenBank/DDBJ databases">
        <authorList>
            <consortium name="Pathogen Informatics"/>
            <person name="Doyle S."/>
        </authorList>
    </citation>
    <scope>NUCLEOTIDE SEQUENCE [LARGE SCALE GENOMIC DNA]</scope>
    <source>
        <strain evidence="4 6">NCTC12121</strain>
    </source>
</reference>
<evidence type="ECO:0000259" key="2">
    <source>
        <dbReference type="Pfam" id="PF04151"/>
    </source>
</evidence>
<feature type="signal peptide" evidence="1">
    <location>
        <begin position="1"/>
        <end position="22"/>
    </location>
</feature>
<proteinExistence type="predicted"/>
<dbReference type="Proteomes" id="UP000255248">
    <property type="component" value="Unassembled WGS sequence"/>
</dbReference>
<dbReference type="EMBL" id="CP016043">
    <property type="protein sequence ID" value="AOV96760.1"/>
    <property type="molecule type" value="Genomic_DNA"/>
</dbReference>
<dbReference type="EMBL" id="UFXZ01000001">
    <property type="protein sequence ID" value="STC87616.1"/>
    <property type="molecule type" value="Genomic_DNA"/>
</dbReference>
<protein>
    <submittedName>
        <fullName evidence="4">Inhibitor of g-type lysozyme</fullName>
    </submittedName>
</protein>
<dbReference type="Pfam" id="PF04151">
    <property type="entry name" value="PPC"/>
    <property type="match status" value="1"/>
</dbReference>
<dbReference type="OrthoDB" id="8682638at2"/>
<reference evidence="3 5" key="1">
    <citation type="submission" date="2016-06" db="EMBL/GenBank/DDBJ databases">
        <title>Complete genome sequence of Edwardsiella hoshinae ATCC 35051.</title>
        <authorList>
            <person name="Reichley S.R."/>
            <person name="Waldbieser G.C."/>
            <person name="Lawrence M.L."/>
            <person name="Griffin M.J."/>
        </authorList>
    </citation>
    <scope>NUCLEOTIDE SEQUENCE [LARGE SCALE GENOMIC DNA]</scope>
    <source>
        <strain evidence="3 5">ATCC 35051</strain>
    </source>
</reference>
<dbReference type="AlphaFoldDB" id="A0A376DDR9"/>
<feature type="domain" description="Peptidase C-terminal archaeal/bacterial" evidence="2">
    <location>
        <begin position="48"/>
        <end position="111"/>
    </location>
</feature>
<keyword evidence="1" id="KW-0732">Signal</keyword>
<evidence type="ECO:0000313" key="6">
    <source>
        <dbReference type="Proteomes" id="UP000255248"/>
    </source>
</evidence>
<dbReference type="InterPro" id="IPR007280">
    <property type="entry name" value="Peptidase_C_arc/bac"/>
</dbReference>
<accession>A0A376DDR9</accession>
<evidence type="ECO:0000313" key="5">
    <source>
        <dbReference type="Proteomes" id="UP000175893"/>
    </source>
</evidence>
<dbReference type="RefSeq" id="WP_024522177.1">
    <property type="nucleotide sequence ID" value="NZ_CP016043.1"/>
</dbReference>
<dbReference type="Proteomes" id="UP000175893">
    <property type="component" value="Chromosome"/>
</dbReference>
<evidence type="ECO:0000256" key="1">
    <source>
        <dbReference type="SAM" id="SignalP"/>
    </source>
</evidence>
<sequence length="134" mass="15062">MNRTTRAALTLLLSTLSITATAAGKQINVEFPKGHDHAHYSGSITGYDYDSYVFRANQGQRLRLTLDKETVDAMLFGPGIDDAIDLGKYSPALDSQGRYTLPASGKYQLRILQSRAEARRHKVKPYRFELQIDR</sequence>
<evidence type="ECO:0000313" key="3">
    <source>
        <dbReference type="EMBL" id="AOV96760.1"/>
    </source>
</evidence>
<dbReference type="Gene3D" id="2.60.120.380">
    <property type="match status" value="1"/>
</dbReference>
<dbReference type="STRING" id="93378.A9798_07195"/>
<organism evidence="4 6">
    <name type="scientific">Edwardsiella hoshinae</name>
    <dbReference type="NCBI Taxonomy" id="93378"/>
    <lineage>
        <taxon>Bacteria</taxon>
        <taxon>Pseudomonadati</taxon>
        <taxon>Pseudomonadota</taxon>
        <taxon>Gammaproteobacteria</taxon>
        <taxon>Enterobacterales</taxon>
        <taxon>Hafniaceae</taxon>
        <taxon>Edwardsiella</taxon>
    </lineage>
</organism>
<evidence type="ECO:0000313" key="4">
    <source>
        <dbReference type="EMBL" id="STC87616.1"/>
    </source>
</evidence>
<keyword evidence="5" id="KW-1185">Reference proteome</keyword>
<dbReference type="KEGG" id="eho:A9798_07195"/>
<feature type="chain" id="PRO_5017068775" evidence="1">
    <location>
        <begin position="23"/>
        <end position="134"/>
    </location>
</feature>